<keyword evidence="3" id="KW-0732">Signal</keyword>
<dbReference type="InterPro" id="IPR011990">
    <property type="entry name" value="TPR-like_helical_dom_sf"/>
</dbReference>
<reference evidence="8 9" key="1">
    <citation type="submission" date="2018-08" db="EMBL/GenBank/DDBJ databases">
        <title>A genome reference for cultivated species of the human gut microbiota.</title>
        <authorList>
            <person name="Zou Y."/>
            <person name="Xue W."/>
            <person name="Luo G."/>
        </authorList>
    </citation>
    <scope>NUCLEOTIDE SEQUENCE [LARGE SCALE GENOMIC DNA]</scope>
    <source>
        <strain evidence="8 9">AF14-49</strain>
    </source>
</reference>
<evidence type="ECO:0000256" key="1">
    <source>
        <dbReference type="ARBA" id="ARBA00004442"/>
    </source>
</evidence>
<dbReference type="STRING" id="1121130.GCA_000519105_02083"/>
<gene>
    <name evidence="8" type="ORF">DWW18_10835</name>
</gene>
<dbReference type="EMBL" id="QRZA01000013">
    <property type="protein sequence ID" value="RGV33379.1"/>
    <property type="molecule type" value="Genomic_DNA"/>
</dbReference>
<keyword evidence="4" id="KW-0472">Membrane</keyword>
<dbReference type="Pfam" id="PF14322">
    <property type="entry name" value="SusD-like_3"/>
    <property type="match status" value="1"/>
</dbReference>
<evidence type="ECO:0000259" key="7">
    <source>
        <dbReference type="Pfam" id="PF14322"/>
    </source>
</evidence>
<evidence type="ECO:0000256" key="4">
    <source>
        <dbReference type="ARBA" id="ARBA00023136"/>
    </source>
</evidence>
<dbReference type="Proteomes" id="UP000283589">
    <property type="component" value="Unassembled WGS sequence"/>
</dbReference>
<evidence type="ECO:0000313" key="8">
    <source>
        <dbReference type="EMBL" id="RGV33379.1"/>
    </source>
</evidence>
<feature type="domain" description="RagB/SusD" evidence="6">
    <location>
        <begin position="372"/>
        <end position="517"/>
    </location>
</feature>
<dbReference type="Gene3D" id="1.25.40.390">
    <property type="match status" value="1"/>
</dbReference>
<comment type="similarity">
    <text evidence="2">Belongs to the SusD family.</text>
</comment>
<evidence type="ECO:0000256" key="2">
    <source>
        <dbReference type="ARBA" id="ARBA00006275"/>
    </source>
</evidence>
<protein>
    <submittedName>
        <fullName evidence="8">RagB/SusD family nutrient uptake outer membrane protein</fullName>
    </submittedName>
</protein>
<dbReference type="InterPro" id="IPR012944">
    <property type="entry name" value="SusD_RagB_dom"/>
</dbReference>
<dbReference type="AlphaFoldDB" id="A0A412WZU0"/>
<evidence type="ECO:0000256" key="3">
    <source>
        <dbReference type="ARBA" id="ARBA00022729"/>
    </source>
</evidence>
<evidence type="ECO:0000313" key="9">
    <source>
        <dbReference type="Proteomes" id="UP000283589"/>
    </source>
</evidence>
<feature type="domain" description="SusD-like N-terminal" evidence="7">
    <location>
        <begin position="76"/>
        <end position="250"/>
    </location>
</feature>
<comment type="caution">
    <text evidence="8">The sequence shown here is derived from an EMBL/GenBank/DDBJ whole genome shotgun (WGS) entry which is preliminary data.</text>
</comment>
<sequence length="527" mass="60585">MKNLYLIICILALCGCSGFLEEYSQDKSYIKGYDDLDEILLGNAYFERFYVSNGWQFSGIAGETYLPCLHVMSDELAQQTRGSSWVAEGACGTIYGYHTWQYRVYENLEGKTAWDDAADFRHLYSHINACNIILEEIKAYEDVTEEEDVQNVNRIKGESYFLRGSCYFFLVNLYGKPYAKATAGNDPAVPIKLSNSVEDKYYQRNSVAEVYERVVADLIEAEKYLKNVSKKSVWRADIVATRLMLSRVFLYMCDYENAAKYAKLVTEEGPRLTDLNGYSNSQFLYPGLSELIFSTGSTSLPGVLSFYATSGTSMSTYVSNQDMRISDELYLAYKPEEAKDLRLEHFVVSSDALGLLYKKMHGPTFVTPEMSDVFVLRTSEAYLNLAEAAACGEDEVTARQALNDLRERRIKQEAFDKAEVNALSGEELVRFIREERQRELCLEGHRWFDLRRYKVAEKFPQETTINHVVENRVYNGSTWKYETIWRRRFTLTPEDPAWVLPLPKVELDKNTGMIDNPRNERKGEDVE</sequence>
<dbReference type="CDD" id="cd08977">
    <property type="entry name" value="SusD"/>
    <property type="match status" value="1"/>
</dbReference>
<dbReference type="InterPro" id="IPR033985">
    <property type="entry name" value="SusD-like_N"/>
</dbReference>
<dbReference type="Pfam" id="PF07980">
    <property type="entry name" value="SusD_RagB"/>
    <property type="match status" value="1"/>
</dbReference>
<dbReference type="SUPFAM" id="SSF48452">
    <property type="entry name" value="TPR-like"/>
    <property type="match status" value="1"/>
</dbReference>
<evidence type="ECO:0000256" key="5">
    <source>
        <dbReference type="ARBA" id="ARBA00023237"/>
    </source>
</evidence>
<comment type="subcellular location">
    <subcellularLocation>
        <location evidence="1">Cell outer membrane</location>
    </subcellularLocation>
</comment>
<dbReference type="GO" id="GO:0009279">
    <property type="term" value="C:cell outer membrane"/>
    <property type="evidence" value="ECO:0007669"/>
    <property type="project" value="UniProtKB-SubCell"/>
</dbReference>
<dbReference type="PROSITE" id="PS51257">
    <property type="entry name" value="PROKAR_LIPOPROTEIN"/>
    <property type="match status" value="1"/>
</dbReference>
<accession>A0A412WZU0</accession>
<organism evidence="8 9">
    <name type="scientific">Butyricimonas virosa</name>
    <dbReference type="NCBI Taxonomy" id="544645"/>
    <lineage>
        <taxon>Bacteria</taxon>
        <taxon>Pseudomonadati</taxon>
        <taxon>Bacteroidota</taxon>
        <taxon>Bacteroidia</taxon>
        <taxon>Bacteroidales</taxon>
        <taxon>Odoribacteraceae</taxon>
        <taxon>Butyricimonas</taxon>
    </lineage>
</organism>
<proteinExistence type="inferred from homology"/>
<name>A0A412WZU0_9BACT</name>
<evidence type="ECO:0000259" key="6">
    <source>
        <dbReference type="Pfam" id="PF07980"/>
    </source>
</evidence>
<keyword evidence="5" id="KW-0998">Cell outer membrane</keyword>
<dbReference type="RefSeq" id="WP_118260588.1">
    <property type="nucleotide sequence ID" value="NZ_CALBWO010000017.1"/>
</dbReference>